<keyword evidence="2" id="KW-1133">Transmembrane helix</keyword>
<evidence type="ECO:0000313" key="5">
    <source>
        <dbReference type="Proteomes" id="UP001175000"/>
    </source>
</evidence>
<feature type="domain" description="DUF7719" evidence="3">
    <location>
        <begin position="151"/>
        <end position="219"/>
    </location>
</feature>
<keyword evidence="2" id="KW-0812">Transmembrane</keyword>
<feature type="region of interest" description="Disordered" evidence="1">
    <location>
        <begin position="1"/>
        <end position="24"/>
    </location>
</feature>
<sequence length="220" mass="24738">MARKRKEDSAGIKLRQPDRSGPTQETLLDIAQKRDLFAQAQEQEDANKRAARKAARLSSDEDGDDEEGLSPTAERVMETLLWSVSLAMLHFTLDVLVQHQYSMNRVQWPKVCTRAVQAWMVFALLFYPLHPHSSNPTILPGLPQRFQNGLRQAIFFATSAAAGCYLIHVTNEFGYMAVMKQAPPLGCLWVWSVIELELPWAVLSLAGAGYFLWSGGYSIR</sequence>
<evidence type="ECO:0000313" key="4">
    <source>
        <dbReference type="EMBL" id="KAK0623823.1"/>
    </source>
</evidence>
<dbReference type="Proteomes" id="UP001175000">
    <property type="component" value="Unassembled WGS sequence"/>
</dbReference>
<evidence type="ECO:0000256" key="1">
    <source>
        <dbReference type="SAM" id="MobiDB-lite"/>
    </source>
</evidence>
<keyword evidence="2" id="KW-0472">Membrane</keyword>
<gene>
    <name evidence="4" type="ORF">B0T14DRAFT_425565</name>
</gene>
<dbReference type="InterPro" id="IPR056136">
    <property type="entry name" value="DUF7719"/>
</dbReference>
<evidence type="ECO:0000256" key="2">
    <source>
        <dbReference type="SAM" id="Phobius"/>
    </source>
</evidence>
<organism evidence="4 5">
    <name type="scientific">Immersiella caudata</name>
    <dbReference type="NCBI Taxonomy" id="314043"/>
    <lineage>
        <taxon>Eukaryota</taxon>
        <taxon>Fungi</taxon>
        <taxon>Dikarya</taxon>
        <taxon>Ascomycota</taxon>
        <taxon>Pezizomycotina</taxon>
        <taxon>Sordariomycetes</taxon>
        <taxon>Sordariomycetidae</taxon>
        <taxon>Sordariales</taxon>
        <taxon>Lasiosphaeriaceae</taxon>
        <taxon>Immersiella</taxon>
    </lineage>
</organism>
<evidence type="ECO:0000259" key="3">
    <source>
        <dbReference type="Pfam" id="PF24841"/>
    </source>
</evidence>
<feature type="compositionally biased region" description="Basic and acidic residues" evidence="1">
    <location>
        <begin position="1"/>
        <end position="18"/>
    </location>
</feature>
<feature type="region of interest" description="Disordered" evidence="1">
    <location>
        <begin position="39"/>
        <end position="70"/>
    </location>
</feature>
<reference evidence="4" key="1">
    <citation type="submission" date="2023-06" db="EMBL/GenBank/DDBJ databases">
        <title>Genome-scale phylogeny and comparative genomics of the fungal order Sordariales.</title>
        <authorList>
            <consortium name="Lawrence Berkeley National Laboratory"/>
            <person name="Hensen N."/>
            <person name="Bonometti L."/>
            <person name="Westerberg I."/>
            <person name="Brannstrom I.O."/>
            <person name="Guillou S."/>
            <person name="Cros-Aarteil S."/>
            <person name="Calhoun S."/>
            <person name="Haridas S."/>
            <person name="Kuo A."/>
            <person name="Mondo S."/>
            <person name="Pangilinan J."/>
            <person name="Riley R."/>
            <person name="Labutti K."/>
            <person name="Andreopoulos B."/>
            <person name="Lipzen A."/>
            <person name="Chen C."/>
            <person name="Yanf M."/>
            <person name="Daum C."/>
            <person name="Ng V."/>
            <person name="Clum A."/>
            <person name="Steindorff A."/>
            <person name="Ohm R."/>
            <person name="Martin F."/>
            <person name="Silar P."/>
            <person name="Natvig D."/>
            <person name="Lalanne C."/>
            <person name="Gautier V."/>
            <person name="Ament-Velasquez S.L."/>
            <person name="Kruys A."/>
            <person name="Hutchinson M.I."/>
            <person name="Powell A.J."/>
            <person name="Barry K."/>
            <person name="Miller A.N."/>
            <person name="Grigoriev I.V."/>
            <person name="Debuchy R."/>
            <person name="Gladieux P."/>
            <person name="Thoren M.H."/>
            <person name="Johannesson H."/>
        </authorList>
    </citation>
    <scope>NUCLEOTIDE SEQUENCE</scope>
    <source>
        <strain evidence="4">CBS 606.72</strain>
    </source>
</reference>
<protein>
    <recommendedName>
        <fullName evidence="3">DUF7719 domain-containing protein</fullName>
    </recommendedName>
</protein>
<proteinExistence type="predicted"/>
<keyword evidence="5" id="KW-1185">Reference proteome</keyword>
<name>A0AA39WY83_9PEZI</name>
<feature type="transmembrane region" description="Helical" evidence="2">
    <location>
        <begin position="188"/>
        <end position="213"/>
    </location>
</feature>
<feature type="transmembrane region" description="Helical" evidence="2">
    <location>
        <begin position="149"/>
        <end position="167"/>
    </location>
</feature>
<comment type="caution">
    <text evidence="4">The sequence shown here is derived from an EMBL/GenBank/DDBJ whole genome shotgun (WGS) entry which is preliminary data.</text>
</comment>
<accession>A0AA39WY83</accession>
<dbReference type="PANTHER" id="PTHR37846:SF1">
    <property type="entry name" value="DEACETYLASE-LIKE PROTEIN"/>
    <property type="match status" value="1"/>
</dbReference>
<dbReference type="EMBL" id="JAULSU010000003">
    <property type="protein sequence ID" value="KAK0623823.1"/>
    <property type="molecule type" value="Genomic_DNA"/>
</dbReference>
<dbReference type="PANTHER" id="PTHR37846">
    <property type="entry name" value="YALI0B21296P"/>
    <property type="match status" value="1"/>
</dbReference>
<dbReference type="AlphaFoldDB" id="A0AA39WY83"/>
<dbReference type="Pfam" id="PF24841">
    <property type="entry name" value="DUF7719"/>
    <property type="match status" value="1"/>
</dbReference>